<protein>
    <submittedName>
        <fullName evidence="2">Uncharacterized protein</fullName>
    </submittedName>
</protein>
<dbReference type="EMBL" id="CP007790">
    <property type="protein sequence ID" value="AJK68486.1"/>
    <property type="molecule type" value="Genomic_DNA"/>
</dbReference>
<feature type="compositionally biased region" description="Acidic residues" evidence="1">
    <location>
        <begin position="34"/>
        <end position="44"/>
    </location>
</feature>
<dbReference type="Proteomes" id="UP000031928">
    <property type="component" value="Chromosome"/>
</dbReference>
<dbReference type="RefSeq" id="WP_280513146.1">
    <property type="nucleotide sequence ID" value="NZ_CP007790.1"/>
</dbReference>
<feature type="region of interest" description="Disordered" evidence="1">
    <location>
        <begin position="20"/>
        <end position="44"/>
    </location>
</feature>
<evidence type="ECO:0000256" key="1">
    <source>
        <dbReference type="SAM" id="MobiDB-lite"/>
    </source>
</evidence>
<accession>A0A0B6TUS7</accession>
<dbReference type="HOGENOM" id="CLU_3215055_0_0_11"/>
<gene>
    <name evidence="2" type="ORF">B840_04335</name>
</gene>
<name>A0A0B6TUS7_9CORY</name>
<sequence length="44" mass="4433">MDFTFGQLVNLTPAADGEEALVCGPEGCSPAPETDPEPGPADDA</sequence>
<evidence type="ECO:0000313" key="3">
    <source>
        <dbReference type="Proteomes" id="UP000031928"/>
    </source>
</evidence>
<evidence type="ECO:0000313" key="2">
    <source>
        <dbReference type="EMBL" id="AJK68486.1"/>
    </source>
</evidence>
<dbReference type="KEGG" id="cmq:B840_04335"/>
<dbReference type="AlphaFoldDB" id="A0A0B6TUS7"/>
<reference evidence="2 3" key="1">
    <citation type="submission" date="2014-05" db="EMBL/GenBank/DDBJ databases">
        <title>Complete genome sequence of Corynebacterium marinum DSM 44953.</title>
        <authorList>
            <person name="Schaffert L."/>
            <person name="Albersmeier A."/>
            <person name="Kalinowski J."/>
            <person name="Ruckert C."/>
        </authorList>
    </citation>
    <scope>NUCLEOTIDE SEQUENCE [LARGE SCALE GENOMIC DNA]</scope>
    <source>
        <strain evidence="2 3">DSM 44953</strain>
    </source>
</reference>
<keyword evidence="3" id="KW-1185">Reference proteome</keyword>
<organism evidence="2 3">
    <name type="scientific">Corynebacterium marinum DSM 44953</name>
    <dbReference type="NCBI Taxonomy" id="1224162"/>
    <lineage>
        <taxon>Bacteria</taxon>
        <taxon>Bacillati</taxon>
        <taxon>Actinomycetota</taxon>
        <taxon>Actinomycetes</taxon>
        <taxon>Mycobacteriales</taxon>
        <taxon>Corynebacteriaceae</taxon>
        <taxon>Corynebacterium</taxon>
    </lineage>
</organism>
<dbReference type="STRING" id="1224162.B840_04335"/>
<proteinExistence type="predicted"/>